<keyword evidence="2" id="KW-0812">Transmembrane</keyword>
<dbReference type="Pfam" id="PF00990">
    <property type="entry name" value="GGDEF"/>
    <property type="match status" value="1"/>
</dbReference>
<accession>A0A3A3Z5T0</accession>
<proteinExistence type="predicted"/>
<dbReference type="SUPFAM" id="SSF55073">
    <property type="entry name" value="Nucleotide cyclase"/>
    <property type="match status" value="1"/>
</dbReference>
<keyword evidence="2" id="KW-1133">Transmembrane helix</keyword>
<dbReference type="PROSITE" id="PS50887">
    <property type="entry name" value="GGDEF"/>
    <property type="match status" value="1"/>
</dbReference>
<dbReference type="PANTHER" id="PTHR45138">
    <property type="entry name" value="REGULATORY COMPONENTS OF SENSORY TRANSDUCTION SYSTEM"/>
    <property type="match status" value="1"/>
</dbReference>
<evidence type="ECO:0000313" key="4">
    <source>
        <dbReference type="EMBL" id="RJK97068.1"/>
    </source>
</evidence>
<dbReference type="OrthoDB" id="5191441at2"/>
<feature type="transmembrane region" description="Helical" evidence="2">
    <location>
        <begin position="104"/>
        <end position="120"/>
    </location>
</feature>
<keyword evidence="5" id="KW-1185">Reference proteome</keyword>
<dbReference type="PANTHER" id="PTHR45138:SF9">
    <property type="entry name" value="DIGUANYLATE CYCLASE DGCM-RELATED"/>
    <property type="match status" value="1"/>
</dbReference>
<dbReference type="InterPro" id="IPR000160">
    <property type="entry name" value="GGDEF_dom"/>
</dbReference>
<dbReference type="RefSeq" id="WP_119949785.1">
    <property type="nucleotide sequence ID" value="NZ_QZEZ01000002.1"/>
</dbReference>
<feature type="transmembrane region" description="Helical" evidence="2">
    <location>
        <begin position="80"/>
        <end position="98"/>
    </location>
</feature>
<dbReference type="AlphaFoldDB" id="A0A3A3Z5T0"/>
<feature type="transmembrane region" description="Helical" evidence="2">
    <location>
        <begin position="20"/>
        <end position="41"/>
    </location>
</feature>
<dbReference type="NCBIfam" id="TIGR00254">
    <property type="entry name" value="GGDEF"/>
    <property type="match status" value="1"/>
</dbReference>
<evidence type="ECO:0000256" key="1">
    <source>
        <dbReference type="SAM" id="MobiDB-lite"/>
    </source>
</evidence>
<reference evidence="4 5" key="1">
    <citation type="submission" date="2018-09" db="EMBL/GenBank/DDBJ databases">
        <title>YIM 75000 draft genome.</title>
        <authorList>
            <person name="Tang S."/>
            <person name="Feng Y."/>
        </authorList>
    </citation>
    <scope>NUCLEOTIDE SEQUENCE [LARGE SCALE GENOMIC DNA]</scope>
    <source>
        <strain evidence="4 5">YIM 75000</strain>
    </source>
</reference>
<dbReference type="GO" id="GO:0052621">
    <property type="term" value="F:diguanylate cyclase activity"/>
    <property type="evidence" value="ECO:0007669"/>
    <property type="project" value="TreeGrafter"/>
</dbReference>
<feature type="transmembrane region" description="Helical" evidence="2">
    <location>
        <begin position="127"/>
        <end position="145"/>
    </location>
</feature>
<evidence type="ECO:0000259" key="3">
    <source>
        <dbReference type="PROSITE" id="PS50887"/>
    </source>
</evidence>
<dbReference type="Proteomes" id="UP000265614">
    <property type="component" value="Unassembled WGS sequence"/>
</dbReference>
<feature type="transmembrane region" description="Helical" evidence="2">
    <location>
        <begin position="151"/>
        <end position="170"/>
    </location>
</feature>
<protein>
    <submittedName>
        <fullName evidence="4">Diguanylate cyclase</fullName>
    </submittedName>
</protein>
<gene>
    <name evidence="4" type="ORF">D5H78_07570</name>
</gene>
<evidence type="ECO:0000313" key="5">
    <source>
        <dbReference type="Proteomes" id="UP000265614"/>
    </source>
</evidence>
<dbReference type="Gene3D" id="3.30.70.270">
    <property type="match status" value="1"/>
</dbReference>
<organism evidence="4 5">
    <name type="scientific">Vallicoccus soli</name>
    <dbReference type="NCBI Taxonomy" id="2339232"/>
    <lineage>
        <taxon>Bacteria</taxon>
        <taxon>Bacillati</taxon>
        <taxon>Actinomycetota</taxon>
        <taxon>Actinomycetes</taxon>
        <taxon>Motilibacterales</taxon>
        <taxon>Vallicoccaceae</taxon>
        <taxon>Vallicoccus</taxon>
    </lineage>
</organism>
<feature type="compositionally biased region" description="Pro residues" evidence="1">
    <location>
        <begin position="344"/>
        <end position="353"/>
    </location>
</feature>
<sequence length="374" mass="38457">MVELAPRARGRYDAAVARSLPGLTAGLSVTCLVLAGLLAAAGGPARWVGAAAAAVVAVLAGALSLVAAHRGLPQRQGHPLGAAALVLAAVVVQLPVALEQDVRYGSATLLVVAAAGAALLDPRWLAGTLGAVAAVVAGTTAVAAAGAGDAVAVAGPFVAACALASALHVVRRRGVDALVDVRAAVREETVRDHLTGAVNHRGVTLLGRQMVEAARRQGDAVHVVFVGVHRLEAVRSALGQEAADEVLISVADAMRSSVRATDVVARWHGDDFCVVGPGPGMPPVELERRVRDYLKRRPPVDRRVWDPRVDTGGAMLTPWDSGSVEELLERGERELEVQRALAAPVPPPVPPHPGARGSGLPHDAVPPPGVDRRD</sequence>
<dbReference type="InterPro" id="IPR043128">
    <property type="entry name" value="Rev_trsase/Diguanyl_cyclase"/>
</dbReference>
<dbReference type="InterPro" id="IPR029787">
    <property type="entry name" value="Nucleotide_cyclase"/>
</dbReference>
<comment type="caution">
    <text evidence="4">The sequence shown here is derived from an EMBL/GenBank/DDBJ whole genome shotgun (WGS) entry which is preliminary data.</text>
</comment>
<feature type="transmembrane region" description="Helical" evidence="2">
    <location>
        <begin position="47"/>
        <end position="68"/>
    </location>
</feature>
<dbReference type="EMBL" id="QZEZ01000002">
    <property type="protein sequence ID" value="RJK97068.1"/>
    <property type="molecule type" value="Genomic_DNA"/>
</dbReference>
<evidence type="ECO:0000256" key="2">
    <source>
        <dbReference type="SAM" id="Phobius"/>
    </source>
</evidence>
<dbReference type="InterPro" id="IPR050469">
    <property type="entry name" value="Diguanylate_Cyclase"/>
</dbReference>
<feature type="region of interest" description="Disordered" evidence="1">
    <location>
        <begin position="338"/>
        <end position="374"/>
    </location>
</feature>
<feature type="domain" description="GGDEF" evidence="3">
    <location>
        <begin position="219"/>
        <end position="351"/>
    </location>
</feature>
<dbReference type="SMART" id="SM00267">
    <property type="entry name" value="GGDEF"/>
    <property type="match status" value="1"/>
</dbReference>
<name>A0A3A3Z5T0_9ACTN</name>
<feature type="compositionally biased region" description="Pro residues" evidence="1">
    <location>
        <begin position="364"/>
        <end position="374"/>
    </location>
</feature>
<keyword evidence="2" id="KW-0472">Membrane</keyword>